<proteinExistence type="predicted"/>
<dbReference type="SUPFAM" id="SSF53448">
    <property type="entry name" value="Nucleotide-diphospho-sugar transferases"/>
    <property type="match status" value="1"/>
</dbReference>
<sequence>MNAQPYVSFVTWGRNDGYTPGYVERVSRATTTLARQLDDASVPSEIVLVEWNPAPDRPLLLDVLDIPNRSRHVAVRGIIVDPKYHYRLAGAHERGLNGGEASNVGIRRARGRFITPKASDTVFSPEVIERIARQDLDPDTMYRIDRHDIADDAVWQLEGPELLTGLGSAPSTPQSCLQQSPLWQIRDLHTNACGDFTLMAASYWHRLRGHARDRTVLALDVDSLAMHAAAALGARECRWPAACRVYKPVHGNLNNARVTQVWRPWQRRLEAYLLRKFSSEAAHQARMLLDYPRRRVRGVNSVLGPSIERNFVWPATRWARGEKPTPSQPEDWGLAAEKLETRSLCRAAWEEIAAAEPVPAG</sequence>
<dbReference type="InterPro" id="IPR029044">
    <property type="entry name" value="Nucleotide-diphossugar_trans"/>
</dbReference>
<dbReference type="Proteomes" id="UP000190092">
    <property type="component" value="Unassembled WGS sequence"/>
</dbReference>
<name>A0A1T4KJ72_9HYPH</name>
<dbReference type="OrthoDB" id="7363441at2"/>
<organism evidence="1 2">
    <name type="scientific">Enhydrobacter aerosaccus</name>
    <dbReference type="NCBI Taxonomy" id="225324"/>
    <lineage>
        <taxon>Bacteria</taxon>
        <taxon>Pseudomonadati</taxon>
        <taxon>Pseudomonadota</taxon>
        <taxon>Alphaproteobacteria</taxon>
        <taxon>Hyphomicrobiales</taxon>
        <taxon>Enhydrobacter</taxon>
    </lineage>
</organism>
<reference evidence="2" key="1">
    <citation type="submission" date="2017-02" db="EMBL/GenBank/DDBJ databases">
        <authorList>
            <person name="Varghese N."/>
            <person name="Submissions S."/>
        </authorList>
    </citation>
    <scope>NUCLEOTIDE SEQUENCE [LARGE SCALE GENOMIC DNA]</scope>
    <source>
        <strain evidence="2">ATCC 27094</strain>
    </source>
</reference>
<dbReference type="RefSeq" id="WP_085932679.1">
    <property type="nucleotide sequence ID" value="NZ_FUWJ01000001.1"/>
</dbReference>
<dbReference type="EMBL" id="FUWJ01000001">
    <property type="protein sequence ID" value="SJZ42441.1"/>
    <property type="molecule type" value="Genomic_DNA"/>
</dbReference>
<protein>
    <recommendedName>
        <fullName evidence="3">Glycosyl transferase family 2</fullName>
    </recommendedName>
</protein>
<evidence type="ECO:0000313" key="2">
    <source>
        <dbReference type="Proteomes" id="UP000190092"/>
    </source>
</evidence>
<keyword evidence="2" id="KW-1185">Reference proteome</keyword>
<evidence type="ECO:0008006" key="3">
    <source>
        <dbReference type="Google" id="ProtNLM"/>
    </source>
</evidence>
<evidence type="ECO:0000313" key="1">
    <source>
        <dbReference type="EMBL" id="SJZ42441.1"/>
    </source>
</evidence>
<dbReference type="AlphaFoldDB" id="A0A1T4KJ72"/>
<accession>A0A1T4KJ72</accession>
<gene>
    <name evidence="1" type="ORF">SAMN02745126_01004</name>
</gene>